<evidence type="ECO:0000256" key="1">
    <source>
        <dbReference type="SAM" id="MobiDB-lite"/>
    </source>
</evidence>
<dbReference type="Proteomes" id="UP001239267">
    <property type="component" value="Unassembled WGS sequence"/>
</dbReference>
<dbReference type="RefSeq" id="WP_307361640.1">
    <property type="nucleotide sequence ID" value="NZ_JAUSTB010000012.1"/>
</dbReference>
<sequence length="173" mass="18571">MTSPYTRGDSFSSEASRKHIRQALTDYGATDILFTQRGDRSAVAFRGAGRQFRIVMPLLQSDGALAIRGDIADSRVHEANAKVLERANRKSWRALAMSIDGKLGAAAAGIATLESEFLAHVVLPGNQTVLDEVESVIDSAYRSGRRPSFGDPVPAPRPADPLLGVDSKYLGTS</sequence>
<evidence type="ECO:0000313" key="2">
    <source>
        <dbReference type="EMBL" id="MDQ0147373.1"/>
    </source>
</evidence>
<gene>
    <name evidence="2" type="ORF">J2T23_003283</name>
</gene>
<evidence type="ECO:0000313" key="3">
    <source>
        <dbReference type="Proteomes" id="UP001239267"/>
    </source>
</evidence>
<feature type="region of interest" description="Disordered" evidence="1">
    <location>
        <begin position="146"/>
        <end position="173"/>
    </location>
</feature>
<organism evidence="2 3">
    <name type="scientific">Pseudarthrobacter niigatensis</name>
    <dbReference type="NCBI Taxonomy" id="369935"/>
    <lineage>
        <taxon>Bacteria</taxon>
        <taxon>Bacillati</taxon>
        <taxon>Actinomycetota</taxon>
        <taxon>Actinomycetes</taxon>
        <taxon>Micrococcales</taxon>
        <taxon>Micrococcaceae</taxon>
        <taxon>Pseudarthrobacter</taxon>
    </lineage>
</organism>
<accession>A0AAJ1WIB0</accession>
<dbReference type="AlphaFoldDB" id="A0AAJ1WIB0"/>
<proteinExistence type="predicted"/>
<keyword evidence="3" id="KW-1185">Reference proteome</keyword>
<name>A0AAJ1WIB0_9MICC</name>
<protein>
    <submittedName>
        <fullName evidence="2">Uncharacterized protein</fullName>
    </submittedName>
</protein>
<comment type="caution">
    <text evidence="2">The sequence shown here is derived from an EMBL/GenBank/DDBJ whole genome shotgun (WGS) entry which is preliminary data.</text>
</comment>
<reference evidence="2 3" key="1">
    <citation type="submission" date="2023-07" db="EMBL/GenBank/DDBJ databases">
        <title>Sorghum-associated microbial communities from plants grown in Nebraska, USA.</title>
        <authorList>
            <person name="Schachtman D."/>
        </authorList>
    </citation>
    <scope>NUCLEOTIDE SEQUENCE [LARGE SCALE GENOMIC DNA]</scope>
    <source>
        <strain evidence="2 3">DS1001</strain>
    </source>
</reference>
<dbReference type="EMBL" id="JAUSTB010000012">
    <property type="protein sequence ID" value="MDQ0147373.1"/>
    <property type="molecule type" value="Genomic_DNA"/>
</dbReference>